<evidence type="ECO:0000259" key="1">
    <source>
        <dbReference type="Pfam" id="PF01968"/>
    </source>
</evidence>
<accession>A0A1H2V6T8</accession>
<dbReference type="SUPFAM" id="SSF53067">
    <property type="entry name" value="Actin-like ATPase domain"/>
    <property type="match status" value="1"/>
</dbReference>
<dbReference type="Pfam" id="PF01968">
    <property type="entry name" value="Hydantoinase_A"/>
    <property type="match status" value="1"/>
</dbReference>
<dbReference type="GO" id="GO:0017168">
    <property type="term" value="F:5-oxoprolinase (ATP-hydrolyzing) activity"/>
    <property type="evidence" value="ECO:0007669"/>
    <property type="project" value="TreeGrafter"/>
</dbReference>
<organism evidence="3 4">
    <name type="scientific">Thiocapsa roseopersicina</name>
    <dbReference type="NCBI Taxonomy" id="1058"/>
    <lineage>
        <taxon>Bacteria</taxon>
        <taxon>Pseudomonadati</taxon>
        <taxon>Pseudomonadota</taxon>
        <taxon>Gammaproteobacteria</taxon>
        <taxon>Chromatiales</taxon>
        <taxon>Chromatiaceae</taxon>
        <taxon>Thiocapsa</taxon>
    </lineage>
</organism>
<dbReference type="GO" id="GO:0006749">
    <property type="term" value="P:glutathione metabolic process"/>
    <property type="evidence" value="ECO:0007669"/>
    <property type="project" value="TreeGrafter"/>
</dbReference>
<dbReference type="PANTHER" id="PTHR11365:SF23">
    <property type="entry name" value="HYPOTHETICAL 5-OXOPROLINASE (EUROFUNG)-RELATED"/>
    <property type="match status" value="1"/>
</dbReference>
<dbReference type="InterPro" id="IPR045079">
    <property type="entry name" value="Oxoprolinase-like"/>
</dbReference>
<dbReference type="InterPro" id="IPR002821">
    <property type="entry name" value="Hydantoinase_A"/>
</dbReference>
<dbReference type="EMBL" id="FNNZ01000006">
    <property type="protein sequence ID" value="SDW63619.1"/>
    <property type="molecule type" value="Genomic_DNA"/>
</dbReference>
<dbReference type="Proteomes" id="UP000198816">
    <property type="component" value="Unassembled WGS sequence"/>
</dbReference>
<dbReference type="AlphaFoldDB" id="A0A1H2V6T8"/>
<evidence type="ECO:0000313" key="3">
    <source>
        <dbReference type="EMBL" id="SDW63619.1"/>
    </source>
</evidence>
<dbReference type="STRING" id="1058.SAMN05421783_106146"/>
<feature type="domain" description="Hydantoinase/oxoprolinase N-terminal" evidence="2">
    <location>
        <begin position="4"/>
        <end position="170"/>
    </location>
</feature>
<dbReference type="GO" id="GO:0005829">
    <property type="term" value="C:cytosol"/>
    <property type="evidence" value="ECO:0007669"/>
    <property type="project" value="TreeGrafter"/>
</dbReference>
<name>A0A1H2V6T8_THIRO</name>
<dbReference type="RefSeq" id="WP_093030188.1">
    <property type="nucleotide sequence ID" value="NZ_FNNZ01000006.1"/>
</dbReference>
<evidence type="ECO:0000313" key="4">
    <source>
        <dbReference type="Proteomes" id="UP000198816"/>
    </source>
</evidence>
<dbReference type="InterPro" id="IPR043129">
    <property type="entry name" value="ATPase_NBD"/>
</dbReference>
<keyword evidence="4" id="KW-1185">Reference proteome</keyword>
<dbReference type="Pfam" id="PF05378">
    <property type="entry name" value="Hydant_A_N"/>
    <property type="match status" value="1"/>
</dbReference>
<evidence type="ECO:0000259" key="2">
    <source>
        <dbReference type="Pfam" id="PF05378"/>
    </source>
</evidence>
<dbReference type="OrthoDB" id="9768323at2"/>
<gene>
    <name evidence="3" type="ORF">SAMN05421783_106146</name>
</gene>
<proteinExistence type="predicted"/>
<dbReference type="InterPro" id="IPR008040">
    <property type="entry name" value="Hydant_A_N"/>
</dbReference>
<protein>
    <submittedName>
        <fullName evidence="3">N-methylhydantoinase A</fullName>
    </submittedName>
</protein>
<dbReference type="PANTHER" id="PTHR11365">
    <property type="entry name" value="5-OXOPROLINASE RELATED"/>
    <property type="match status" value="1"/>
</dbReference>
<reference evidence="4" key="1">
    <citation type="submission" date="2016-10" db="EMBL/GenBank/DDBJ databases">
        <authorList>
            <person name="Varghese N."/>
            <person name="Submissions S."/>
        </authorList>
    </citation>
    <scope>NUCLEOTIDE SEQUENCE [LARGE SCALE GENOMIC DNA]</scope>
    <source>
        <strain evidence="4">DSM 217</strain>
    </source>
</reference>
<sequence length="657" mass="68479">MIIVGIDTGGTFTDLVLWRDGRVRTHKVLSTPAAPEQAILRGIAELGLDPAGLHVIHGSTVATNAVLEGKGVRTLYVANRGLGDLLTIGRQARPDLYDLQPPARLPPVPPELCVETGGRLGADGDWVEPLTAADLDALKTTVMRLAPESVAINLLFSYLDDSAERALEDAMPEGLFVARSSEVLPLVGEYERGIATWINARIGPIVARYIGRLADGLSGARVSVMQSSGEAVTANQAARHTARLLLSGPAGGLAGAAFAAAQTGCPRLLTFDMGGTSTDVAVVDGEPRLTTDGHIAGFPVALPMVDMHTIGAGGGSIARLDAGGMLLVGPESAGADPGPACYDRGGREATVTDANLVLGRLDPNGFLGGRMRLNPDAARAALGRLAHTMGLSIEETALGVIRLADEHMARALRVISVQRGLDPRDFILTSFGGAGGLHVCALAEALGMTRALVPVHAGVLSALGMLVTPAGRTLTRTRLGLLADAGDAEIAAALDALAESGITELEQEGVARADLRVERSLDLRYRGQSHTLNLHWASVADAIAAFHAQHRDRYGHRLDLPVELVNLRVRVRGPIPNLELPPIGASGRGSPTGSSAAYGCPTPVACWTREDLGQGRGLLGPAIIADALATTWLAPGWRADLDAVGNLMLQRAVGEKP</sequence>
<feature type="domain" description="Hydantoinase A/oxoprolinase" evidence="1">
    <location>
        <begin position="192"/>
        <end position="467"/>
    </location>
</feature>